<reference evidence="1" key="1">
    <citation type="journal article" date="2015" name="Nature">
        <title>Complex archaea that bridge the gap between prokaryotes and eukaryotes.</title>
        <authorList>
            <person name="Spang A."/>
            <person name="Saw J.H."/>
            <person name="Jorgensen S.L."/>
            <person name="Zaremba-Niedzwiedzka K."/>
            <person name="Martijn J."/>
            <person name="Lind A.E."/>
            <person name="van Eijk R."/>
            <person name="Schleper C."/>
            <person name="Guy L."/>
            <person name="Ettema T.J."/>
        </authorList>
    </citation>
    <scope>NUCLEOTIDE SEQUENCE</scope>
</reference>
<gene>
    <name evidence="1" type="ORF">LCGC14_1145820</name>
</gene>
<accession>A0A0F9M1Q5</accession>
<dbReference type="AlphaFoldDB" id="A0A0F9M1Q5"/>
<organism evidence="1">
    <name type="scientific">marine sediment metagenome</name>
    <dbReference type="NCBI Taxonomy" id="412755"/>
    <lineage>
        <taxon>unclassified sequences</taxon>
        <taxon>metagenomes</taxon>
        <taxon>ecological metagenomes</taxon>
    </lineage>
</organism>
<proteinExistence type="predicted"/>
<evidence type="ECO:0000313" key="1">
    <source>
        <dbReference type="EMBL" id="KKM99633.1"/>
    </source>
</evidence>
<dbReference type="PROSITE" id="PS51257">
    <property type="entry name" value="PROKAR_LIPOPROTEIN"/>
    <property type="match status" value="1"/>
</dbReference>
<comment type="caution">
    <text evidence="1">The sequence shown here is derived from an EMBL/GenBank/DDBJ whole genome shotgun (WGS) entry which is preliminary data.</text>
</comment>
<sequence length="83" mass="9936">MKILLLLLLLLFISCSSSAQVLNSPIESRPIHTTQFEWRWVWQENDYKEGISDFLQRDDIRVISITIHDRQTIILYQLRKQGY</sequence>
<name>A0A0F9M1Q5_9ZZZZ</name>
<dbReference type="EMBL" id="LAZR01005474">
    <property type="protein sequence ID" value="KKM99633.1"/>
    <property type="molecule type" value="Genomic_DNA"/>
</dbReference>
<protein>
    <submittedName>
        <fullName evidence="1">Uncharacterized protein</fullName>
    </submittedName>
</protein>